<dbReference type="Proteomes" id="UP000070620">
    <property type="component" value="Unassembled WGS sequence"/>
</dbReference>
<comment type="caution">
    <text evidence="2">The sequence shown here is derived from an EMBL/GenBank/DDBJ whole genome shotgun (WGS) entry which is preliminary data.</text>
</comment>
<dbReference type="OrthoDB" id="4412667at2"/>
<protein>
    <recommendedName>
        <fullName evidence="4">DUF1772 domain-containing protein</fullName>
    </recommendedName>
</protein>
<proteinExistence type="predicted"/>
<organism evidence="2 3">
    <name type="scientific">Micromonospora rosaria</name>
    <dbReference type="NCBI Taxonomy" id="47874"/>
    <lineage>
        <taxon>Bacteria</taxon>
        <taxon>Bacillati</taxon>
        <taxon>Actinomycetota</taxon>
        <taxon>Actinomycetes</taxon>
        <taxon>Micromonosporales</taxon>
        <taxon>Micromonosporaceae</taxon>
        <taxon>Micromonospora</taxon>
    </lineage>
</organism>
<sequence>MATDVLTFVALLGSGTTAGVLFAVALSMVPALRAMPVDRYVQAHRLLGRNWDPTMPIVVLTTVAALLALAVVVDPVPSRVAFGLGAVLMAAVAGVSHLGNVPLNRSVKSLPAETVPGPDWVDPRPVWGRLHLLRTSLALAAFLLGLVTVLFVQP</sequence>
<keyword evidence="1" id="KW-1133">Transmembrane helix</keyword>
<name>A0A136PZG0_9ACTN</name>
<feature type="transmembrane region" description="Helical" evidence="1">
    <location>
        <begin position="53"/>
        <end position="73"/>
    </location>
</feature>
<evidence type="ECO:0000313" key="3">
    <source>
        <dbReference type="Proteomes" id="UP000070620"/>
    </source>
</evidence>
<keyword evidence="3" id="KW-1185">Reference proteome</keyword>
<evidence type="ECO:0008006" key="4">
    <source>
        <dbReference type="Google" id="ProtNLM"/>
    </source>
</evidence>
<dbReference type="EMBL" id="LRQV01000002">
    <property type="protein sequence ID" value="KXK63828.1"/>
    <property type="molecule type" value="Genomic_DNA"/>
</dbReference>
<accession>A0A136PZG0</accession>
<dbReference type="RefSeq" id="WP_067359414.1">
    <property type="nucleotide sequence ID" value="NZ_JBIUBN010000003.1"/>
</dbReference>
<evidence type="ECO:0000313" key="2">
    <source>
        <dbReference type="EMBL" id="KXK63828.1"/>
    </source>
</evidence>
<dbReference type="InterPro" id="IPR013901">
    <property type="entry name" value="Anthrone_oxy"/>
</dbReference>
<dbReference type="AlphaFoldDB" id="A0A136PZG0"/>
<reference evidence="2 3" key="1">
    <citation type="submission" date="2016-01" db="EMBL/GenBank/DDBJ databases">
        <title>Whole genome sequence and analysis of Micromonospora rosaria DSM 803, which can produce antibacterial substance rosamicin.</title>
        <authorList>
            <person name="Yang H."/>
            <person name="He X."/>
            <person name="Zhu D."/>
        </authorList>
    </citation>
    <scope>NUCLEOTIDE SEQUENCE [LARGE SCALE GENOMIC DNA]</scope>
    <source>
        <strain evidence="2 3">DSM 803</strain>
    </source>
</reference>
<gene>
    <name evidence="2" type="ORF">AWW66_01215</name>
</gene>
<evidence type="ECO:0000256" key="1">
    <source>
        <dbReference type="SAM" id="Phobius"/>
    </source>
</evidence>
<dbReference type="Pfam" id="PF08592">
    <property type="entry name" value="Anthrone_oxy"/>
    <property type="match status" value="1"/>
</dbReference>
<feature type="transmembrane region" description="Helical" evidence="1">
    <location>
        <begin position="132"/>
        <end position="152"/>
    </location>
</feature>
<keyword evidence="1" id="KW-0812">Transmembrane</keyword>
<feature type="transmembrane region" description="Helical" evidence="1">
    <location>
        <begin position="6"/>
        <end position="32"/>
    </location>
</feature>
<keyword evidence="1" id="KW-0472">Membrane</keyword>
<feature type="transmembrane region" description="Helical" evidence="1">
    <location>
        <begin position="79"/>
        <end position="99"/>
    </location>
</feature>